<keyword evidence="4" id="KW-1185">Reference proteome</keyword>
<sequence>MKKNFFSILVVLVLVVILLVMNFTDIGEKQSTPNIIDVTGDTSVDGVTITGPNVKQLQEGETATNFTLPNLNDESINALNHNQEYVIVNFWATWCPPCIEELPDLQTFENQHPDLVKVIAVNVTETETSVSKVQNFVEEESFTFSVVLDGENAVYDRYSVINMPTSFIIRTSDQTIMKRINGAVSLEQLEQIFDELNT</sequence>
<name>A0A1M7PK21_9BACI</name>
<protein>
    <submittedName>
        <fullName evidence="3">Thiol-disulfide isomerase or thioredoxin</fullName>
    </submittedName>
</protein>
<dbReference type="EMBL" id="FRCZ01000004">
    <property type="protein sequence ID" value="SHN17478.1"/>
    <property type="molecule type" value="Genomic_DNA"/>
</dbReference>
<dbReference type="SUPFAM" id="SSF52833">
    <property type="entry name" value="Thioredoxin-like"/>
    <property type="match status" value="1"/>
</dbReference>
<gene>
    <name evidence="3" type="ORF">SAMN05216179_2279</name>
</gene>
<dbReference type="AlphaFoldDB" id="A0A1M7PK21"/>
<organism evidence="3 4">
    <name type="scientific">Gracilibacillus kekensis</name>
    <dbReference type="NCBI Taxonomy" id="1027249"/>
    <lineage>
        <taxon>Bacteria</taxon>
        <taxon>Bacillati</taxon>
        <taxon>Bacillota</taxon>
        <taxon>Bacilli</taxon>
        <taxon>Bacillales</taxon>
        <taxon>Bacillaceae</taxon>
        <taxon>Gracilibacillus</taxon>
    </lineage>
</organism>
<dbReference type="InterPro" id="IPR000866">
    <property type="entry name" value="AhpC/TSA"/>
</dbReference>
<dbReference type="OrthoDB" id="25753at2"/>
<feature type="domain" description="Thioredoxin" evidence="2">
    <location>
        <begin position="57"/>
        <end position="198"/>
    </location>
</feature>
<dbReference type="PANTHER" id="PTHR42852:SF17">
    <property type="entry name" value="THIOREDOXIN-LIKE PROTEIN HI_1115"/>
    <property type="match status" value="1"/>
</dbReference>
<reference evidence="3 4" key="1">
    <citation type="submission" date="2016-11" db="EMBL/GenBank/DDBJ databases">
        <authorList>
            <person name="Jaros S."/>
            <person name="Januszkiewicz K."/>
            <person name="Wedrychowicz H."/>
        </authorList>
    </citation>
    <scope>NUCLEOTIDE SEQUENCE [LARGE SCALE GENOMIC DNA]</scope>
    <source>
        <strain evidence="3 4">CGMCC 1.10681</strain>
    </source>
</reference>
<keyword evidence="3" id="KW-0413">Isomerase</keyword>
<dbReference type="InterPro" id="IPR013766">
    <property type="entry name" value="Thioredoxin_domain"/>
</dbReference>
<dbReference type="PROSITE" id="PS51352">
    <property type="entry name" value="THIOREDOXIN_2"/>
    <property type="match status" value="1"/>
</dbReference>
<dbReference type="Gene3D" id="3.40.30.10">
    <property type="entry name" value="Glutaredoxin"/>
    <property type="match status" value="1"/>
</dbReference>
<dbReference type="InterPro" id="IPR036249">
    <property type="entry name" value="Thioredoxin-like_sf"/>
</dbReference>
<accession>A0A1M7PK21</accession>
<dbReference type="PANTHER" id="PTHR42852">
    <property type="entry name" value="THIOL:DISULFIDE INTERCHANGE PROTEIN DSBE"/>
    <property type="match status" value="1"/>
</dbReference>
<dbReference type="GO" id="GO:0016491">
    <property type="term" value="F:oxidoreductase activity"/>
    <property type="evidence" value="ECO:0007669"/>
    <property type="project" value="InterPro"/>
</dbReference>
<dbReference type="RefSeq" id="WP_073201968.1">
    <property type="nucleotide sequence ID" value="NZ_FRCZ01000004.1"/>
</dbReference>
<dbReference type="Pfam" id="PF00578">
    <property type="entry name" value="AhpC-TSA"/>
    <property type="match status" value="1"/>
</dbReference>
<proteinExistence type="predicted"/>
<dbReference type="CDD" id="cd02966">
    <property type="entry name" value="TlpA_like_family"/>
    <property type="match status" value="1"/>
</dbReference>
<evidence type="ECO:0000256" key="1">
    <source>
        <dbReference type="ARBA" id="ARBA00023157"/>
    </source>
</evidence>
<dbReference type="InterPro" id="IPR050553">
    <property type="entry name" value="Thioredoxin_ResA/DsbE_sf"/>
</dbReference>
<evidence type="ECO:0000313" key="3">
    <source>
        <dbReference type="EMBL" id="SHN17478.1"/>
    </source>
</evidence>
<dbReference type="STRING" id="1027249.SAMN05216179_2279"/>
<dbReference type="GO" id="GO:0016209">
    <property type="term" value="F:antioxidant activity"/>
    <property type="evidence" value="ECO:0007669"/>
    <property type="project" value="InterPro"/>
</dbReference>
<dbReference type="Proteomes" id="UP000184184">
    <property type="component" value="Unassembled WGS sequence"/>
</dbReference>
<evidence type="ECO:0000259" key="2">
    <source>
        <dbReference type="PROSITE" id="PS51352"/>
    </source>
</evidence>
<dbReference type="GO" id="GO:0016853">
    <property type="term" value="F:isomerase activity"/>
    <property type="evidence" value="ECO:0007669"/>
    <property type="project" value="UniProtKB-KW"/>
</dbReference>
<evidence type="ECO:0000313" key="4">
    <source>
        <dbReference type="Proteomes" id="UP000184184"/>
    </source>
</evidence>
<keyword evidence="1" id="KW-1015">Disulfide bond</keyword>